<dbReference type="Proteomes" id="UP000324800">
    <property type="component" value="Unassembled WGS sequence"/>
</dbReference>
<comment type="caution">
    <text evidence="2">The sequence shown here is derived from an EMBL/GenBank/DDBJ whole genome shotgun (WGS) entry which is preliminary data.</text>
</comment>
<sequence>MNETRQLTLPERLVLLTSCAEEGLIRRDNAVTAAALLDLFEGGWLGVEVPNDRAVMFRQHGHPNKVTNRILFTIADNSPRHIREWMDHFTRFEYFRIYERDLFHKGYYEENKHNEEDEAYDNELRTVLDDLNPNKVDPVGSWIREAPSSSLHQQQEIQQPREYPPEPRLILSDLGKKARADVAKEILFHLRQVDLTPSVEIPGQDVNPRPQSTQIQQQKKGGKPTTKGTTEPDKPTKAAVQQDDKEKKGAVGAKGKKETAASTTQQQQIQSQQQVIIPPPKEFPPPDPSTLLIAQPLPPGSGPQPSDQLAFEVAQLLPNSAQLAVPPQIDSPSQIDDHQSILFQGAQTLDPNKRVITRASSQSLTLLFRILNAFGLTHLVFHYSDPIVYKKRFTFLLNDPHALPSQPPTDYLFIKPQLPKLKKKLGDEEEKEINEVQQIQTQNSEQIPQTILPAAPIMTAAKQPTIAEKDQSVQEAGKKGVSKVAPKATAIKAEVTVTKTEITPQAAPKKSAQKKGIEIGADSQMGDLDGIDNQLDPYNGECYLHHIWNYFQKALRPFPTIEYFTELLN</sequence>
<feature type="region of interest" description="Disordered" evidence="1">
    <location>
        <begin position="138"/>
        <end position="168"/>
    </location>
</feature>
<reference evidence="2 3" key="1">
    <citation type="submission" date="2019-03" db="EMBL/GenBank/DDBJ databases">
        <title>Single cell metagenomics reveals metabolic interactions within the superorganism composed of flagellate Streblomastix strix and complex community of Bacteroidetes bacteria on its surface.</title>
        <authorList>
            <person name="Treitli S.C."/>
            <person name="Kolisko M."/>
            <person name="Husnik F."/>
            <person name="Keeling P."/>
            <person name="Hampl V."/>
        </authorList>
    </citation>
    <scope>NUCLEOTIDE SEQUENCE [LARGE SCALE GENOMIC DNA]</scope>
    <source>
        <strain evidence="2">ST1C</strain>
    </source>
</reference>
<protein>
    <submittedName>
        <fullName evidence="2">Uncharacterized protein</fullName>
    </submittedName>
</protein>
<feature type="region of interest" description="Disordered" evidence="1">
    <location>
        <begin position="199"/>
        <end position="306"/>
    </location>
</feature>
<organism evidence="2 3">
    <name type="scientific">Streblomastix strix</name>
    <dbReference type="NCBI Taxonomy" id="222440"/>
    <lineage>
        <taxon>Eukaryota</taxon>
        <taxon>Metamonada</taxon>
        <taxon>Preaxostyla</taxon>
        <taxon>Oxymonadida</taxon>
        <taxon>Streblomastigidae</taxon>
        <taxon>Streblomastix</taxon>
    </lineage>
</organism>
<dbReference type="Gene3D" id="1.10.3630.10">
    <property type="entry name" value="yeast vps74-n-term truncation variant domain like"/>
    <property type="match status" value="1"/>
</dbReference>
<feature type="compositionally biased region" description="Low complexity" evidence="1">
    <location>
        <begin position="208"/>
        <end position="229"/>
    </location>
</feature>
<feature type="compositionally biased region" description="Low complexity" evidence="1">
    <location>
        <begin position="265"/>
        <end position="276"/>
    </location>
</feature>
<feature type="compositionally biased region" description="Polar residues" evidence="1">
    <location>
        <begin position="147"/>
        <end position="158"/>
    </location>
</feature>
<gene>
    <name evidence="2" type="ORF">EZS28_007830</name>
</gene>
<evidence type="ECO:0000313" key="2">
    <source>
        <dbReference type="EMBL" id="KAA6396640.1"/>
    </source>
</evidence>
<accession>A0A5J4WNV9</accession>
<evidence type="ECO:0000313" key="3">
    <source>
        <dbReference type="Proteomes" id="UP000324800"/>
    </source>
</evidence>
<evidence type="ECO:0000256" key="1">
    <source>
        <dbReference type="SAM" id="MobiDB-lite"/>
    </source>
</evidence>
<feature type="compositionally biased region" description="Basic and acidic residues" evidence="1">
    <location>
        <begin position="230"/>
        <end position="259"/>
    </location>
</feature>
<dbReference type="EMBL" id="SNRW01001378">
    <property type="protein sequence ID" value="KAA6396640.1"/>
    <property type="molecule type" value="Genomic_DNA"/>
</dbReference>
<feature type="compositionally biased region" description="Pro residues" evidence="1">
    <location>
        <begin position="277"/>
        <end position="288"/>
    </location>
</feature>
<proteinExistence type="predicted"/>
<dbReference type="AlphaFoldDB" id="A0A5J4WNV9"/>
<dbReference type="InterPro" id="IPR038261">
    <property type="entry name" value="GPP34-like_sf"/>
</dbReference>
<name>A0A5J4WNV9_9EUKA</name>